<accession>A0A6A3KBZ3</accession>
<comment type="caution">
    <text evidence="2">The sequence shown here is derived from an EMBL/GenBank/DDBJ whole genome shotgun (WGS) entry which is preliminary data.</text>
</comment>
<gene>
    <name evidence="2" type="ORF">PR002_g17916</name>
</gene>
<proteinExistence type="predicted"/>
<feature type="chain" id="PRO_5025358263" description="RxLR effector protein" evidence="1">
    <location>
        <begin position="29"/>
        <end position="58"/>
    </location>
</feature>
<evidence type="ECO:0000313" key="3">
    <source>
        <dbReference type="Proteomes" id="UP000435112"/>
    </source>
</evidence>
<protein>
    <recommendedName>
        <fullName evidence="4">RxLR effector protein</fullName>
    </recommendedName>
</protein>
<evidence type="ECO:0008006" key="4">
    <source>
        <dbReference type="Google" id="ProtNLM"/>
    </source>
</evidence>
<evidence type="ECO:0000256" key="1">
    <source>
        <dbReference type="SAM" id="SignalP"/>
    </source>
</evidence>
<feature type="signal peptide" evidence="1">
    <location>
        <begin position="1"/>
        <end position="28"/>
    </location>
</feature>
<organism evidence="2 3">
    <name type="scientific">Phytophthora rubi</name>
    <dbReference type="NCBI Taxonomy" id="129364"/>
    <lineage>
        <taxon>Eukaryota</taxon>
        <taxon>Sar</taxon>
        <taxon>Stramenopiles</taxon>
        <taxon>Oomycota</taxon>
        <taxon>Peronosporomycetes</taxon>
        <taxon>Peronosporales</taxon>
        <taxon>Peronosporaceae</taxon>
        <taxon>Phytophthora</taxon>
    </lineage>
</organism>
<keyword evidence="1" id="KW-0732">Signal</keyword>
<sequence length="58" mass="6574">MALLSTRLRASLCSFALLAFLFCWNSAARRSATSLCRSRSRRHSFAHVESFCSVPMFD</sequence>
<dbReference type="AlphaFoldDB" id="A0A6A3KBZ3"/>
<evidence type="ECO:0000313" key="2">
    <source>
        <dbReference type="EMBL" id="KAE9001433.1"/>
    </source>
</evidence>
<name>A0A6A3KBZ3_9STRA</name>
<reference evidence="2 3" key="1">
    <citation type="submission" date="2018-09" db="EMBL/GenBank/DDBJ databases">
        <title>Genomic investigation of the strawberry pathogen Phytophthora fragariae indicates pathogenicity is determined by transcriptional variation in three key races.</title>
        <authorList>
            <person name="Adams T.M."/>
            <person name="Armitage A.D."/>
            <person name="Sobczyk M.K."/>
            <person name="Bates H.J."/>
            <person name="Dunwell J.M."/>
            <person name="Nellist C.F."/>
            <person name="Harrison R.J."/>
        </authorList>
    </citation>
    <scope>NUCLEOTIDE SEQUENCE [LARGE SCALE GENOMIC DNA]</scope>
    <source>
        <strain evidence="2 3">SCRP324</strain>
    </source>
</reference>
<dbReference type="EMBL" id="QXFU01001484">
    <property type="protein sequence ID" value="KAE9001433.1"/>
    <property type="molecule type" value="Genomic_DNA"/>
</dbReference>
<dbReference type="Proteomes" id="UP000435112">
    <property type="component" value="Unassembled WGS sequence"/>
</dbReference>